<keyword evidence="3" id="KW-1185">Reference proteome</keyword>
<comment type="caution">
    <text evidence="2">The sequence shown here is derived from an EMBL/GenBank/DDBJ whole genome shotgun (WGS) entry which is preliminary data.</text>
</comment>
<feature type="domain" description="Peptidase S1" evidence="1">
    <location>
        <begin position="128"/>
        <end position="156"/>
    </location>
</feature>
<dbReference type="GO" id="GO:0006508">
    <property type="term" value="P:proteolysis"/>
    <property type="evidence" value="ECO:0007669"/>
    <property type="project" value="InterPro"/>
</dbReference>
<dbReference type="PANTHER" id="PTHR45980:SF9">
    <property type="entry name" value="PROTEASE DO-LIKE 10, MITOCHONDRIAL-RELATED"/>
    <property type="match status" value="1"/>
</dbReference>
<dbReference type="AlphaFoldDB" id="A0AAE1VN38"/>
<evidence type="ECO:0000313" key="2">
    <source>
        <dbReference type="EMBL" id="KAK4366954.1"/>
    </source>
</evidence>
<evidence type="ECO:0000313" key="3">
    <source>
        <dbReference type="Proteomes" id="UP001291623"/>
    </source>
</evidence>
<dbReference type="EMBL" id="JAVYJV010000007">
    <property type="protein sequence ID" value="KAK4366954.1"/>
    <property type="molecule type" value="Genomic_DNA"/>
</dbReference>
<dbReference type="PANTHER" id="PTHR45980">
    <property type="match status" value="1"/>
</dbReference>
<dbReference type="InterPro" id="IPR001254">
    <property type="entry name" value="Trypsin_dom"/>
</dbReference>
<organism evidence="2 3">
    <name type="scientific">Anisodus tanguticus</name>
    <dbReference type="NCBI Taxonomy" id="243964"/>
    <lineage>
        <taxon>Eukaryota</taxon>
        <taxon>Viridiplantae</taxon>
        <taxon>Streptophyta</taxon>
        <taxon>Embryophyta</taxon>
        <taxon>Tracheophyta</taxon>
        <taxon>Spermatophyta</taxon>
        <taxon>Magnoliopsida</taxon>
        <taxon>eudicotyledons</taxon>
        <taxon>Gunneridae</taxon>
        <taxon>Pentapetalae</taxon>
        <taxon>asterids</taxon>
        <taxon>lamiids</taxon>
        <taxon>Solanales</taxon>
        <taxon>Solanaceae</taxon>
        <taxon>Solanoideae</taxon>
        <taxon>Hyoscyameae</taxon>
        <taxon>Anisodus</taxon>
    </lineage>
</organism>
<dbReference type="InterPro" id="IPR043504">
    <property type="entry name" value="Peptidase_S1_PA_chymotrypsin"/>
</dbReference>
<dbReference type="GO" id="GO:0004252">
    <property type="term" value="F:serine-type endopeptidase activity"/>
    <property type="evidence" value="ECO:0007669"/>
    <property type="project" value="InterPro"/>
</dbReference>
<dbReference type="SUPFAM" id="SSF50494">
    <property type="entry name" value="Trypsin-like serine proteases"/>
    <property type="match status" value="1"/>
</dbReference>
<reference evidence="2" key="1">
    <citation type="submission" date="2023-12" db="EMBL/GenBank/DDBJ databases">
        <title>Genome assembly of Anisodus tanguticus.</title>
        <authorList>
            <person name="Wang Y.-J."/>
        </authorList>
    </citation>
    <scope>NUCLEOTIDE SEQUENCE</scope>
    <source>
        <strain evidence="2">KB-2021</strain>
        <tissue evidence="2">Leaf</tissue>
    </source>
</reference>
<proteinExistence type="predicted"/>
<dbReference type="InterPro" id="IPR009003">
    <property type="entry name" value="Peptidase_S1_PA"/>
</dbReference>
<evidence type="ECO:0000259" key="1">
    <source>
        <dbReference type="Pfam" id="PF00089"/>
    </source>
</evidence>
<dbReference type="Proteomes" id="UP001291623">
    <property type="component" value="Unassembled WGS sequence"/>
</dbReference>
<name>A0AAE1VN38_9SOLA</name>
<protein>
    <recommendedName>
        <fullName evidence="1">Peptidase S1 domain-containing protein</fullName>
    </recommendedName>
</protein>
<dbReference type="Pfam" id="PF00089">
    <property type="entry name" value="Trypsin"/>
    <property type="match status" value="1"/>
</dbReference>
<accession>A0AAE1VN38</accession>
<dbReference type="Gene3D" id="2.40.10.10">
    <property type="entry name" value="Trypsin-like serine proteases"/>
    <property type="match status" value="1"/>
</dbReference>
<gene>
    <name evidence="2" type="ORF">RND71_014834</name>
</gene>
<sequence length="164" mass="17355">MLRIGSTLRTERRLLNRQLHFQCPIVAGDSSRSSIAVVPMYITGDSSRSIIAAAAEENDSVESDVSIDGDAAGVVDRKEEFWEGMNSLELGDVPFLQEAVAVVGYPQGVVSRVEPTQYVHGASQLLAIQIDAAINPGNSGGPAIMGDKVAGVAFQNLSGAENIR</sequence>